<evidence type="ECO:0000313" key="3">
    <source>
        <dbReference type="Proteomes" id="UP000654075"/>
    </source>
</evidence>
<evidence type="ECO:0000256" key="1">
    <source>
        <dbReference type="SAM" id="MobiDB-lite"/>
    </source>
</evidence>
<dbReference type="AlphaFoldDB" id="A0A813F1S8"/>
<gene>
    <name evidence="2" type="ORF">PGLA1383_LOCUS23385</name>
</gene>
<accession>A0A813F1S8</accession>
<organism evidence="2 3">
    <name type="scientific">Polarella glacialis</name>
    <name type="common">Dinoflagellate</name>
    <dbReference type="NCBI Taxonomy" id="89957"/>
    <lineage>
        <taxon>Eukaryota</taxon>
        <taxon>Sar</taxon>
        <taxon>Alveolata</taxon>
        <taxon>Dinophyceae</taxon>
        <taxon>Suessiales</taxon>
        <taxon>Suessiaceae</taxon>
        <taxon>Polarella</taxon>
    </lineage>
</organism>
<protein>
    <submittedName>
        <fullName evidence="2">Uncharacterized protein</fullName>
    </submittedName>
</protein>
<name>A0A813F1S8_POLGL</name>
<dbReference type="Proteomes" id="UP000654075">
    <property type="component" value="Unassembled WGS sequence"/>
</dbReference>
<proteinExistence type="predicted"/>
<keyword evidence="3" id="KW-1185">Reference proteome</keyword>
<comment type="caution">
    <text evidence="2">The sequence shown here is derived from an EMBL/GenBank/DDBJ whole genome shotgun (WGS) entry which is preliminary data.</text>
</comment>
<feature type="compositionally biased region" description="Low complexity" evidence="1">
    <location>
        <begin position="1"/>
        <end position="15"/>
    </location>
</feature>
<sequence length="130" mass="13248">MATPATSAPPADTAAGMGSEMPPPAADISAESHDAPDVSTVGAEATYPTEEVFPVPFAVGDTTLSEPPPGTHAVGAELPPPRATGMGGRRPKPSARTRHSIREKGSTLIKLRACRCCGDDEAAAFAHAMD</sequence>
<reference evidence="2" key="1">
    <citation type="submission" date="2021-02" db="EMBL/GenBank/DDBJ databases">
        <authorList>
            <person name="Dougan E. K."/>
            <person name="Rhodes N."/>
            <person name="Thang M."/>
            <person name="Chan C."/>
        </authorList>
    </citation>
    <scope>NUCLEOTIDE SEQUENCE</scope>
</reference>
<dbReference type="EMBL" id="CAJNNV010017580">
    <property type="protein sequence ID" value="CAE8605265.1"/>
    <property type="molecule type" value="Genomic_DNA"/>
</dbReference>
<feature type="compositionally biased region" description="Basic residues" evidence="1">
    <location>
        <begin position="89"/>
        <end position="99"/>
    </location>
</feature>
<feature type="region of interest" description="Disordered" evidence="1">
    <location>
        <begin position="1"/>
        <end position="99"/>
    </location>
</feature>
<dbReference type="OrthoDB" id="480561at2759"/>
<evidence type="ECO:0000313" key="2">
    <source>
        <dbReference type="EMBL" id="CAE8605265.1"/>
    </source>
</evidence>